<evidence type="ECO:0000256" key="2">
    <source>
        <dbReference type="ARBA" id="ARBA00038006"/>
    </source>
</evidence>
<evidence type="ECO:0000256" key="3">
    <source>
        <dbReference type="SAM" id="Coils"/>
    </source>
</evidence>
<dbReference type="AlphaFoldDB" id="A0A8B8K1C9"/>
<feature type="region of interest" description="Disordered" evidence="4">
    <location>
        <begin position="108"/>
        <end position="131"/>
    </location>
</feature>
<evidence type="ECO:0000259" key="5">
    <source>
        <dbReference type="PROSITE" id="PS51774"/>
    </source>
</evidence>
<organism evidence="6 7">
    <name type="scientific">Abrus precatorius</name>
    <name type="common">Indian licorice</name>
    <name type="synonym">Glycine abrus</name>
    <dbReference type="NCBI Taxonomy" id="3816"/>
    <lineage>
        <taxon>Eukaryota</taxon>
        <taxon>Viridiplantae</taxon>
        <taxon>Streptophyta</taxon>
        <taxon>Embryophyta</taxon>
        <taxon>Tracheophyta</taxon>
        <taxon>Spermatophyta</taxon>
        <taxon>Magnoliopsida</taxon>
        <taxon>eudicotyledons</taxon>
        <taxon>Gunneridae</taxon>
        <taxon>Pentapetalae</taxon>
        <taxon>rosids</taxon>
        <taxon>fabids</taxon>
        <taxon>Fabales</taxon>
        <taxon>Fabaceae</taxon>
        <taxon>Papilionoideae</taxon>
        <taxon>50 kb inversion clade</taxon>
        <taxon>NPAAA clade</taxon>
        <taxon>indigoferoid/millettioid clade</taxon>
        <taxon>Abreae</taxon>
        <taxon>Abrus</taxon>
    </lineage>
</organism>
<reference evidence="6" key="1">
    <citation type="journal article" date="2019" name="Toxins">
        <title>Detection of Abrin-Like and Prepropulchellin-Like Toxin Genes and Transcripts Using Whole Genome Sequencing and Full-Length Transcript Sequencing of Abrus precatorius.</title>
        <authorList>
            <person name="Hovde B.T."/>
            <person name="Daligault H.E."/>
            <person name="Hanschen E.R."/>
            <person name="Kunde Y.A."/>
            <person name="Johnson M.B."/>
            <person name="Starkenburg S.R."/>
            <person name="Johnson S.L."/>
        </authorList>
    </citation>
    <scope>NUCLEOTIDE SEQUENCE [LARGE SCALE GENOMIC DNA]</scope>
</reference>
<keyword evidence="6" id="KW-1185">Reference proteome</keyword>
<name>A0A8B8K1C9_ABRPR</name>
<sequence length="562" mass="65168">MHSTVHSNRKIEGMESRKTHSWWQGNHITPKTSKWLSENVKEMERNVRQMLKLIEEDGDSFAQKAEMYYKKRPELISLVEEFYRGYRSLAERYDHVQCELMKNTPCDVQSQASDYGSEPPSTMPSPSPRKLGRRISANRAAGFEFFLGSGVNAYDSLTLTDSDDEYDDTSSINSFSGFYGNGNDQNSMNRRVLELEIELRELKEKLSNMQEEERVVVEGSRGTSVENNGQDFRAKVDAYEQELRNVNEKLRLSEGEISKLRIELERYRSMEADLKGGVEVSSNKDLKTLGKELRVTKGKLEKSCESVQQLQDQVDMAHTDIANWKSKFNSEKRERSRVQERLARLRTSLADRDHEVRDLRAALSDAEQKIFFERAHMKAEMSKLVGEQTQLEEKIEEWECQCHSLEEDIRKNDSKEVGMGETLKGEIELLKACIEDRKKIIQDLNVSIDGLQLERDNLNAQIGSLKEVINSRDNEIEEAYKQVAELESRTKELDEETERQRVMILEGAEEKREAIRQLCFSLEHYRNGYKMLRQFGSSVGPPLIELKAHKQKRLKIYPPILW</sequence>
<feature type="coiled-coil region" evidence="3">
    <location>
        <begin position="307"/>
        <end position="415"/>
    </location>
</feature>
<dbReference type="OrthoDB" id="1877257at2759"/>
<evidence type="ECO:0000256" key="1">
    <source>
        <dbReference type="ARBA" id="ARBA00023054"/>
    </source>
</evidence>
<dbReference type="GeneID" id="113851245"/>
<dbReference type="Proteomes" id="UP000694853">
    <property type="component" value="Unplaced"/>
</dbReference>
<protein>
    <submittedName>
        <fullName evidence="7">Protein NETWORKED 4A-like</fullName>
    </submittedName>
</protein>
<feature type="coiled-coil region" evidence="3">
    <location>
        <begin position="441"/>
        <end position="496"/>
    </location>
</feature>
<dbReference type="PANTHER" id="PTHR32258">
    <property type="entry name" value="PROTEIN NETWORKED 4A"/>
    <property type="match status" value="1"/>
</dbReference>
<feature type="domain" description="NAB" evidence="5">
    <location>
        <begin position="20"/>
        <end position="100"/>
    </location>
</feature>
<dbReference type="RefSeq" id="XP_027337515.1">
    <property type="nucleotide sequence ID" value="XM_027481714.1"/>
</dbReference>
<reference evidence="7" key="2">
    <citation type="submission" date="2025-08" db="UniProtKB">
        <authorList>
            <consortium name="RefSeq"/>
        </authorList>
    </citation>
    <scope>IDENTIFICATION</scope>
    <source>
        <tissue evidence="7">Young leaves</tissue>
    </source>
</reference>
<dbReference type="GO" id="GO:0003779">
    <property type="term" value="F:actin binding"/>
    <property type="evidence" value="ECO:0007669"/>
    <property type="project" value="InterPro"/>
</dbReference>
<dbReference type="InterPro" id="IPR051861">
    <property type="entry name" value="NET_actin-binding_domain"/>
</dbReference>
<dbReference type="GO" id="GO:0005774">
    <property type="term" value="C:vacuolar membrane"/>
    <property type="evidence" value="ECO:0007669"/>
    <property type="project" value="TreeGrafter"/>
</dbReference>
<feature type="coiled-coil region" evidence="3">
    <location>
        <begin position="185"/>
        <end position="270"/>
    </location>
</feature>
<keyword evidence="1 3" id="KW-0175">Coiled coil</keyword>
<dbReference type="PROSITE" id="PS51774">
    <property type="entry name" value="NAB"/>
    <property type="match status" value="1"/>
</dbReference>
<evidence type="ECO:0000313" key="6">
    <source>
        <dbReference type="Proteomes" id="UP000694853"/>
    </source>
</evidence>
<dbReference type="InterPro" id="IPR011684">
    <property type="entry name" value="NAB"/>
</dbReference>
<evidence type="ECO:0000256" key="4">
    <source>
        <dbReference type="SAM" id="MobiDB-lite"/>
    </source>
</evidence>
<accession>A0A8B8K1C9</accession>
<comment type="similarity">
    <text evidence="2">Belongs to the NET family.</text>
</comment>
<proteinExistence type="inferred from homology"/>
<dbReference type="PANTHER" id="PTHR32258:SF21">
    <property type="entry name" value="KINASE INTERACTING (KIP1-LIKE) FAMILY PROTEIN"/>
    <property type="match status" value="1"/>
</dbReference>
<dbReference type="KEGG" id="aprc:113851245"/>
<evidence type="ECO:0000313" key="7">
    <source>
        <dbReference type="RefSeq" id="XP_027337515.1"/>
    </source>
</evidence>
<dbReference type="Gene3D" id="1.10.287.1490">
    <property type="match status" value="1"/>
</dbReference>
<dbReference type="Pfam" id="PF07765">
    <property type="entry name" value="KIP1"/>
    <property type="match status" value="1"/>
</dbReference>
<gene>
    <name evidence="7" type="primary">LOC113851245</name>
</gene>